<reference evidence="2" key="1">
    <citation type="journal article" date="2014" name="Proc. Natl. Acad. Sci. U.S.A.">
        <title>Extensive sampling of basidiomycete genomes demonstrates inadequacy of the white-rot/brown-rot paradigm for wood decay fungi.</title>
        <authorList>
            <person name="Riley R."/>
            <person name="Salamov A.A."/>
            <person name="Brown D.W."/>
            <person name="Nagy L.G."/>
            <person name="Floudas D."/>
            <person name="Held B.W."/>
            <person name="Levasseur A."/>
            <person name="Lombard V."/>
            <person name="Morin E."/>
            <person name="Otillar R."/>
            <person name="Lindquist E.A."/>
            <person name="Sun H."/>
            <person name="LaButti K.M."/>
            <person name="Schmutz J."/>
            <person name="Jabbour D."/>
            <person name="Luo H."/>
            <person name="Baker S.E."/>
            <person name="Pisabarro A.G."/>
            <person name="Walton J.D."/>
            <person name="Blanchette R.A."/>
            <person name="Henrissat B."/>
            <person name="Martin F."/>
            <person name="Cullen D."/>
            <person name="Hibbett D.S."/>
            <person name="Grigoriev I.V."/>
        </authorList>
    </citation>
    <scope>NUCLEOTIDE SEQUENCE [LARGE SCALE GENOMIC DNA]</scope>
    <source>
        <strain evidence="2">FD-172 SS1</strain>
    </source>
</reference>
<proteinExistence type="predicted"/>
<gene>
    <name evidence="1" type="ORF">BOTBODRAFT_176712</name>
</gene>
<accession>A0A067MBX0</accession>
<keyword evidence="2" id="KW-1185">Reference proteome</keyword>
<evidence type="ECO:0000313" key="1">
    <source>
        <dbReference type="EMBL" id="KDQ12190.1"/>
    </source>
</evidence>
<evidence type="ECO:0000313" key="2">
    <source>
        <dbReference type="Proteomes" id="UP000027195"/>
    </source>
</evidence>
<dbReference type="Proteomes" id="UP000027195">
    <property type="component" value="Unassembled WGS sequence"/>
</dbReference>
<dbReference type="HOGENOM" id="CLU_1124358_0_0_1"/>
<dbReference type="AlphaFoldDB" id="A0A067MBX0"/>
<sequence length="247" mass="27006">MKETKPRLMARITLIPFATKIGGLLQCVAPSDTAIEDLERRGLSLTTGSDGNQIFMCANQTTAQLHAQLLALFPTPFRHIAHATAHGDRQWALLYRAQSKLQEAVTRSPTGADFIAKSCKPGKGRPQSHLFIGSCIIINESTYRNWSQLVRAPAAPSLRRTRSPDFDAVDSPPATRRRLISYKHNSLFDDDNDNDDDDEITYISTTRASPLPHSSPAGARFNNATASIAPTALSIRGACPVLLSPWA</sequence>
<name>A0A067MBX0_BOTB1</name>
<dbReference type="InParanoid" id="A0A067MBX0"/>
<dbReference type="EMBL" id="KL198052">
    <property type="protein sequence ID" value="KDQ12190.1"/>
    <property type="molecule type" value="Genomic_DNA"/>
</dbReference>
<organism evidence="1 2">
    <name type="scientific">Botryobasidium botryosum (strain FD-172 SS1)</name>
    <dbReference type="NCBI Taxonomy" id="930990"/>
    <lineage>
        <taxon>Eukaryota</taxon>
        <taxon>Fungi</taxon>
        <taxon>Dikarya</taxon>
        <taxon>Basidiomycota</taxon>
        <taxon>Agaricomycotina</taxon>
        <taxon>Agaricomycetes</taxon>
        <taxon>Cantharellales</taxon>
        <taxon>Botryobasidiaceae</taxon>
        <taxon>Botryobasidium</taxon>
    </lineage>
</organism>
<protein>
    <submittedName>
        <fullName evidence="1">Uncharacterized protein</fullName>
    </submittedName>
</protein>